<dbReference type="AlphaFoldDB" id="A0AA36H6T7"/>
<organism evidence="1 2">
    <name type="scientific">Cylicocyclus nassatus</name>
    <name type="common">Nematode worm</name>
    <dbReference type="NCBI Taxonomy" id="53992"/>
    <lineage>
        <taxon>Eukaryota</taxon>
        <taxon>Metazoa</taxon>
        <taxon>Ecdysozoa</taxon>
        <taxon>Nematoda</taxon>
        <taxon>Chromadorea</taxon>
        <taxon>Rhabditida</taxon>
        <taxon>Rhabditina</taxon>
        <taxon>Rhabditomorpha</taxon>
        <taxon>Strongyloidea</taxon>
        <taxon>Strongylidae</taxon>
        <taxon>Cylicocyclus</taxon>
    </lineage>
</organism>
<evidence type="ECO:0000313" key="1">
    <source>
        <dbReference type="EMBL" id="CAJ0604782.1"/>
    </source>
</evidence>
<reference evidence="1" key="1">
    <citation type="submission" date="2023-07" db="EMBL/GenBank/DDBJ databases">
        <authorList>
            <consortium name="CYATHOMIX"/>
        </authorList>
    </citation>
    <scope>NUCLEOTIDE SEQUENCE</scope>
    <source>
        <strain evidence="1">N/A</strain>
    </source>
</reference>
<accession>A0AA36H6T7</accession>
<sequence length="71" mass="8174">MMADPLGPSFESGSVIHRTPKIVKHERITVIKHHPMHAAVSRRFFKHIPQILHNEDLMDGLARKKRSAQQN</sequence>
<name>A0AA36H6T7_CYLNA</name>
<gene>
    <name evidence="1" type="ORF">CYNAS_LOCUS16765</name>
</gene>
<dbReference type="Proteomes" id="UP001176961">
    <property type="component" value="Unassembled WGS sequence"/>
</dbReference>
<dbReference type="EMBL" id="CATQJL010000316">
    <property type="protein sequence ID" value="CAJ0604782.1"/>
    <property type="molecule type" value="Genomic_DNA"/>
</dbReference>
<proteinExistence type="predicted"/>
<keyword evidence="2" id="KW-1185">Reference proteome</keyword>
<protein>
    <submittedName>
        <fullName evidence="1">Uncharacterized protein</fullName>
    </submittedName>
</protein>
<comment type="caution">
    <text evidence="1">The sequence shown here is derived from an EMBL/GenBank/DDBJ whole genome shotgun (WGS) entry which is preliminary data.</text>
</comment>
<evidence type="ECO:0000313" key="2">
    <source>
        <dbReference type="Proteomes" id="UP001176961"/>
    </source>
</evidence>